<dbReference type="AlphaFoldDB" id="A0A7C4CAJ5"/>
<comment type="caution">
    <text evidence="1">The sequence shown here is derived from an EMBL/GenBank/DDBJ whole genome shotgun (WGS) entry which is preliminary data.</text>
</comment>
<dbReference type="EMBL" id="DSUT01000056">
    <property type="protein sequence ID" value="HGK27911.1"/>
    <property type="molecule type" value="Genomic_DNA"/>
</dbReference>
<accession>A0A7C4CAJ5</accession>
<evidence type="ECO:0008006" key="2">
    <source>
        <dbReference type="Google" id="ProtNLM"/>
    </source>
</evidence>
<gene>
    <name evidence="1" type="ORF">ENS41_03045</name>
</gene>
<dbReference type="InterPro" id="IPR028994">
    <property type="entry name" value="Integrin_alpha_N"/>
</dbReference>
<reference evidence="1" key="1">
    <citation type="journal article" date="2020" name="mSystems">
        <title>Genome- and Community-Level Interaction Insights into Carbon Utilization and Element Cycling Functions of Hydrothermarchaeota in Hydrothermal Sediment.</title>
        <authorList>
            <person name="Zhou Z."/>
            <person name="Liu Y."/>
            <person name="Xu W."/>
            <person name="Pan J."/>
            <person name="Luo Z.H."/>
            <person name="Li M."/>
        </authorList>
    </citation>
    <scope>NUCLEOTIDE SEQUENCE [LARGE SCALE GENOMIC DNA]</scope>
    <source>
        <strain evidence="1">SpSt-488</strain>
    </source>
</reference>
<organism evidence="1">
    <name type="scientific">candidate division WOR-3 bacterium</name>
    <dbReference type="NCBI Taxonomy" id="2052148"/>
    <lineage>
        <taxon>Bacteria</taxon>
        <taxon>Bacteria division WOR-3</taxon>
    </lineage>
</organism>
<evidence type="ECO:0000313" key="1">
    <source>
        <dbReference type="EMBL" id="HGK27911.1"/>
    </source>
</evidence>
<dbReference type="SUPFAM" id="SSF69318">
    <property type="entry name" value="Integrin alpha N-terminal domain"/>
    <property type="match status" value="1"/>
</dbReference>
<sequence>MTRAWLVFSLLLALAAAEERVRLLGRSPVEPVSAITAGCFLSTDTQSLLVVQELGRLSLSAPSRRGAAPLFRLALLAPVERRFRLVWASEPMLGRSRSILDLNPQSWTVADIDGDSLLELALVSGDSCRIIHFSHDSVTVESCYLPEARPLDVAVCDMDADSWPELVTLELSADSAGTTPAVRIWQFTRPLLQPKTPLIPLPAADSGMSLSLLGPAVLDDYPGTVVVVCAEHPTLRPSMYFAAFAAGPDSFTVTANPFPWQEWFRRDEVLPAGRLALFNVGDTLAAWGYFVPGSRPAGPDRSFAALQEGSWRLLRLAPAAERLAGQLCRFTHEGTPGWLELRDGFFRFYPGEVFIWR</sequence>
<protein>
    <recommendedName>
        <fullName evidence="2">VCBS repeat-containing protein</fullName>
    </recommendedName>
</protein>
<proteinExistence type="predicted"/>
<name>A0A7C4CAJ5_UNCW3</name>